<dbReference type="InterPro" id="IPR029060">
    <property type="entry name" value="PIN-like_dom_sf"/>
</dbReference>
<evidence type="ECO:0000259" key="2">
    <source>
        <dbReference type="Pfam" id="PF01850"/>
    </source>
</evidence>
<gene>
    <name evidence="3" type="ORF">HLB44_16870</name>
</gene>
<organism evidence="3 4">
    <name type="scientific">Pseudaquabacterium terrae</name>
    <dbReference type="NCBI Taxonomy" id="2732868"/>
    <lineage>
        <taxon>Bacteria</taxon>
        <taxon>Pseudomonadati</taxon>
        <taxon>Pseudomonadota</taxon>
        <taxon>Betaproteobacteria</taxon>
        <taxon>Burkholderiales</taxon>
        <taxon>Sphaerotilaceae</taxon>
        <taxon>Pseudaquabacterium</taxon>
    </lineage>
</organism>
<comment type="caution">
    <text evidence="3">The sequence shown here is derived from an EMBL/GenBank/DDBJ whole genome shotgun (WGS) entry which is preliminary data.</text>
</comment>
<feature type="domain" description="PIN" evidence="2">
    <location>
        <begin position="5"/>
        <end position="138"/>
    </location>
</feature>
<sequence length="202" mass="21348">MIVALDTKCLVCWSRLDPDDPDRQRFEFLLTRVAAVKGRVVIPTPVVAEFLVGADAGSADWLTTLDRKAAVQVAPFDRRAAMECAQIDRELIRKGDKRGGRKDAWQRIKIDRQVVAIAKVAGATMIISDDAGLCQTAKSLGMQATSVSDLPLPDSARQWKLDLQEGATNAAAQAAAGAEGGEPLAASPAAASLPPSTLGGVE</sequence>
<evidence type="ECO:0000313" key="3">
    <source>
        <dbReference type="EMBL" id="NRF68667.1"/>
    </source>
</evidence>
<dbReference type="Gene3D" id="3.40.50.1010">
    <property type="entry name" value="5'-nuclease"/>
    <property type="match status" value="1"/>
</dbReference>
<protein>
    <submittedName>
        <fullName evidence="3">PIN domain-containing protein</fullName>
    </submittedName>
</protein>
<dbReference type="InterPro" id="IPR002716">
    <property type="entry name" value="PIN_dom"/>
</dbReference>
<reference evidence="3 4" key="1">
    <citation type="submission" date="2020-05" db="EMBL/GenBank/DDBJ databases">
        <title>Aquincola sp. isolate from soil.</title>
        <authorList>
            <person name="Han J."/>
            <person name="Kim D.-U."/>
        </authorList>
    </citation>
    <scope>NUCLEOTIDE SEQUENCE [LARGE SCALE GENOMIC DNA]</scope>
    <source>
        <strain evidence="3 4">S2</strain>
    </source>
</reference>
<dbReference type="SUPFAM" id="SSF88723">
    <property type="entry name" value="PIN domain-like"/>
    <property type="match status" value="1"/>
</dbReference>
<evidence type="ECO:0000256" key="1">
    <source>
        <dbReference type="SAM" id="MobiDB-lite"/>
    </source>
</evidence>
<dbReference type="RefSeq" id="WP_173124599.1">
    <property type="nucleotide sequence ID" value="NZ_JABRWJ010000005.1"/>
</dbReference>
<dbReference type="EMBL" id="JABRWJ010000005">
    <property type="protein sequence ID" value="NRF68667.1"/>
    <property type="molecule type" value="Genomic_DNA"/>
</dbReference>
<proteinExistence type="predicted"/>
<accession>A0ABX2EJ47</accession>
<feature type="region of interest" description="Disordered" evidence="1">
    <location>
        <begin position="170"/>
        <end position="202"/>
    </location>
</feature>
<name>A0ABX2EJ47_9BURK</name>
<dbReference type="Pfam" id="PF01850">
    <property type="entry name" value="PIN"/>
    <property type="match status" value="1"/>
</dbReference>
<dbReference type="Proteomes" id="UP000737171">
    <property type="component" value="Unassembled WGS sequence"/>
</dbReference>
<keyword evidence="4" id="KW-1185">Reference proteome</keyword>
<evidence type="ECO:0000313" key="4">
    <source>
        <dbReference type="Proteomes" id="UP000737171"/>
    </source>
</evidence>